<protein>
    <submittedName>
        <fullName evidence="4">Transcriptional regulator, XRE family with cupin sensor</fullName>
    </submittedName>
</protein>
<dbReference type="PANTHER" id="PTHR43153">
    <property type="entry name" value="ELECTRON TRANSFER FLAVOPROTEIN ALPHA"/>
    <property type="match status" value="1"/>
</dbReference>
<dbReference type="Pfam" id="PF01381">
    <property type="entry name" value="HTH_3"/>
    <property type="match status" value="1"/>
</dbReference>
<dbReference type="SUPFAM" id="SSF52467">
    <property type="entry name" value="DHS-like NAD/FAD-binding domain"/>
    <property type="match status" value="1"/>
</dbReference>
<dbReference type="PROSITE" id="PS50943">
    <property type="entry name" value="HTH_CROC1"/>
    <property type="match status" value="1"/>
</dbReference>
<keyword evidence="5" id="KW-1185">Reference proteome</keyword>
<keyword evidence="2" id="KW-0249">Electron transport</keyword>
<dbReference type="Gene3D" id="1.10.260.40">
    <property type="entry name" value="lambda repressor-like DNA-binding domains"/>
    <property type="match status" value="1"/>
</dbReference>
<dbReference type="Gene3D" id="2.60.120.10">
    <property type="entry name" value="Jelly Rolls"/>
    <property type="match status" value="1"/>
</dbReference>
<sequence>MSNHDIWVFGDLRNDRFFDYSLNVLGKAKELSGQTGGKTAMVLVPGKNQECLLWEEAADRCTRCGADYVYVLQHKDLDAPRADAMALMICEAVSDKQPGLVFFPMTQLGRELAARTSRMQNAGLIADCVDMVMEDGLMVATCPSWGGRIMARITYAEGTTLGFATVAPHGFSPSGRPGDPGSVEELDYSRLALPKGLKLLSYEPEEAGVKRLEEAETVVVGGAGMGSADGFGLVRELAAALGGQVGATRPPVLSHWVEEERLIGQTGKTVRPRLLVSAATSGAVQYTAGIAESGLIVAINRDAKAPIFEIAHIGVEADAKAFLPVFTAKAKKAVMRKLADDLACTVVDVSDSSFGATIKKLREGHDWTREALAQATGQTPEFIASVESDELSPSVSFLLRLARALGIDPGTFLRDEEKSAIRDQRAKAYAKRTQSYSYEVLTPDAENEHLRAFMITIESRKDHKPVEYKHEGEEFVFVLDGDLELTLDSRPHVLKPGESKRFNSEIPHKLKSLSDTETRCLVVLYTP</sequence>
<dbReference type="InterPro" id="IPR014710">
    <property type="entry name" value="RmlC-like_jellyroll"/>
</dbReference>
<dbReference type="RefSeq" id="WP_073471862.1">
    <property type="nucleotide sequence ID" value="NZ_FQZU01000001.1"/>
</dbReference>
<dbReference type="InterPro" id="IPR001387">
    <property type="entry name" value="Cro/C1-type_HTH"/>
</dbReference>
<reference evidence="5" key="1">
    <citation type="submission" date="2016-11" db="EMBL/GenBank/DDBJ databases">
        <authorList>
            <person name="Varghese N."/>
            <person name="Submissions S."/>
        </authorList>
    </citation>
    <scope>NUCLEOTIDE SEQUENCE [LARGE SCALE GENOMIC DNA]</scope>
    <source>
        <strain evidence="5">DSM 16219</strain>
    </source>
</reference>
<dbReference type="SUPFAM" id="SSF47413">
    <property type="entry name" value="lambda repressor-like DNA-binding domains"/>
    <property type="match status" value="1"/>
</dbReference>
<dbReference type="InterPro" id="IPR010982">
    <property type="entry name" value="Lambda_DNA-bd_dom_sf"/>
</dbReference>
<dbReference type="Pfam" id="PF01012">
    <property type="entry name" value="ETF"/>
    <property type="match status" value="1"/>
</dbReference>
<dbReference type="SMART" id="SM00893">
    <property type="entry name" value="ETF"/>
    <property type="match status" value="1"/>
</dbReference>
<dbReference type="InterPro" id="IPR001308">
    <property type="entry name" value="ETF_a/FixB"/>
</dbReference>
<name>A0A1M6C031_9BACT</name>
<evidence type="ECO:0000256" key="1">
    <source>
        <dbReference type="ARBA" id="ARBA00005817"/>
    </source>
</evidence>
<dbReference type="GO" id="GO:0003677">
    <property type="term" value="F:DNA binding"/>
    <property type="evidence" value="ECO:0007669"/>
    <property type="project" value="InterPro"/>
</dbReference>
<gene>
    <name evidence="4" type="ORF">SAMN02745216_00114</name>
</gene>
<accession>A0A1M6C031</accession>
<proteinExistence type="inferred from homology"/>
<dbReference type="SUPFAM" id="SSF52402">
    <property type="entry name" value="Adenine nucleotide alpha hydrolases-like"/>
    <property type="match status" value="1"/>
</dbReference>
<evidence type="ECO:0000313" key="5">
    <source>
        <dbReference type="Proteomes" id="UP000183994"/>
    </source>
</evidence>
<dbReference type="Gene3D" id="3.40.50.620">
    <property type="entry name" value="HUPs"/>
    <property type="match status" value="1"/>
</dbReference>
<evidence type="ECO:0000313" key="4">
    <source>
        <dbReference type="EMBL" id="SHI54330.1"/>
    </source>
</evidence>
<dbReference type="EMBL" id="FQZU01000001">
    <property type="protein sequence ID" value="SHI54330.1"/>
    <property type="molecule type" value="Genomic_DNA"/>
</dbReference>
<dbReference type="CDD" id="cd00093">
    <property type="entry name" value="HTH_XRE"/>
    <property type="match status" value="1"/>
</dbReference>
<dbReference type="SUPFAM" id="SSF51182">
    <property type="entry name" value="RmlC-like cupins"/>
    <property type="match status" value="1"/>
</dbReference>
<dbReference type="InterPro" id="IPR014731">
    <property type="entry name" value="ETF_asu_C"/>
</dbReference>
<dbReference type="InterPro" id="IPR029035">
    <property type="entry name" value="DHS-like_NAD/FAD-binding_dom"/>
</dbReference>
<evidence type="ECO:0000256" key="2">
    <source>
        <dbReference type="ARBA" id="ARBA00022982"/>
    </source>
</evidence>
<comment type="similarity">
    <text evidence="1">Belongs to the ETF alpha-subunit/FixB family.</text>
</comment>
<dbReference type="GO" id="GO:0050660">
    <property type="term" value="F:flavin adenine dinucleotide binding"/>
    <property type="evidence" value="ECO:0007669"/>
    <property type="project" value="InterPro"/>
</dbReference>
<dbReference type="OrthoDB" id="5343295at2"/>
<dbReference type="InterPro" id="IPR011051">
    <property type="entry name" value="RmlC_Cupin_sf"/>
</dbReference>
<dbReference type="InterPro" id="IPR014730">
    <property type="entry name" value="ETF_a/b_N"/>
</dbReference>
<dbReference type="Proteomes" id="UP000183994">
    <property type="component" value="Unassembled WGS sequence"/>
</dbReference>
<dbReference type="Pfam" id="PF00766">
    <property type="entry name" value="ETF_alpha"/>
    <property type="match status" value="1"/>
</dbReference>
<feature type="domain" description="HTH cro/C1-type" evidence="3">
    <location>
        <begin position="358"/>
        <end position="412"/>
    </location>
</feature>
<dbReference type="InterPro" id="IPR014729">
    <property type="entry name" value="Rossmann-like_a/b/a_fold"/>
</dbReference>
<dbReference type="GO" id="GO:0009055">
    <property type="term" value="F:electron transfer activity"/>
    <property type="evidence" value="ECO:0007669"/>
    <property type="project" value="InterPro"/>
</dbReference>
<dbReference type="PANTHER" id="PTHR43153:SF1">
    <property type="entry name" value="ELECTRON TRANSFER FLAVOPROTEIN SUBUNIT ALPHA, MITOCHONDRIAL"/>
    <property type="match status" value="1"/>
</dbReference>
<dbReference type="Gene3D" id="3.40.50.1220">
    <property type="entry name" value="TPP-binding domain"/>
    <property type="match status" value="1"/>
</dbReference>
<evidence type="ECO:0000259" key="3">
    <source>
        <dbReference type="PROSITE" id="PS50943"/>
    </source>
</evidence>
<dbReference type="SMART" id="SM00530">
    <property type="entry name" value="HTH_XRE"/>
    <property type="match status" value="1"/>
</dbReference>
<organism evidence="4 5">
    <name type="scientific">Desulfatibacillum alkenivorans DSM 16219</name>
    <dbReference type="NCBI Taxonomy" id="1121393"/>
    <lineage>
        <taxon>Bacteria</taxon>
        <taxon>Pseudomonadati</taxon>
        <taxon>Thermodesulfobacteriota</taxon>
        <taxon>Desulfobacteria</taxon>
        <taxon>Desulfobacterales</taxon>
        <taxon>Desulfatibacillaceae</taxon>
        <taxon>Desulfatibacillum</taxon>
    </lineage>
</organism>
<dbReference type="GO" id="GO:0033539">
    <property type="term" value="P:fatty acid beta-oxidation using acyl-CoA dehydrogenase"/>
    <property type="evidence" value="ECO:0007669"/>
    <property type="project" value="TreeGrafter"/>
</dbReference>
<dbReference type="Pfam" id="PF07883">
    <property type="entry name" value="Cupin_2"/>
    <property type="match status" value="1"/>
</dbReference>
<dbReference type="InterPro" id="IPR013096">
    <property type="entry name" value="Cupin_2"/>
</dbReference>
<dbReference type="STRING" id="1121393.SAMN02745216_00114"/>
<keyword evidence="2" id="KW-0813">Transport</keyword>
<dbReference type="AlphaFoldDB" id="A0A1M6C031"/>
<dbReference type="CDD" id="cd02209">
    <property type="entry name" value="cupin_XRE_C"/>
    <property type="match status" value="1"/>
</dbReference>